<dbReference type="PANTHER" id="PTHR43330">
    <property type="entry name" value="METHIONINE AMINOPEPTIDASE"/>
    <property type="match status" value="1"/>
</dbReference>
<organism evidence="2 3">
    <name type="scientific">Oceanispirochaeta crateris</name>
    <dbReference type="NCBI Taxonomy" id="2518645"/>
    <lineage>
        <taxon>Bacteria</taxon>
        <taxon>Pseudomonadati</taxon>
        <taxon>Spirochaetota</taxon>
        <taxon>Spirochaetia</taxon>
        <taxon>Spirochaetales</taxon>
        <taxon>Spirochaetaceae</taxon>
        <taxon>Oceanispirochaeta</taxon>
    </lineage>
</organism>
<dbReference type="AlphaFoldDB" id="A0A5C1QK37"/>
<proteinExistence type="predicted"/>
<evidence type="ECO:0000313" key="3">
    <source>
        <dbReference type="Proteomes" id="UP000324209"/>
    </source>
</evidence>
<dbReference type="InterPro" id="IPR001714">
    <property type="entry name" value="Pept_M24_MAP"/>
</dbReference>
<reference evidence="2 3" key="1">
    <citation type="submission" date="2019-02" db="EMBL/GenBank/DDBJ databases">
        <title>Complete Genome Sequence and Methylome Analysis of free living Spirochaetas.</title>
        <authorList>
            <person name="Fomenkov A."/>
            <person name="Dubinina G."/>
            <person name="Leshcheva N."/>
            <person name="Mikheeva N."/>
            <person name="Grabovich M."/>
            <person name="Vincze T."/>
            <person name="Roberts R.J."/>
        </authorList>
    </citation>
    <scope>NUCLEOTIDE SEQUENCE [LARGE SCALE GENOMIC DNA]</scope>
    <source>
        <strain evidence="2 3">K2</strain>
    </source>
</reference>
<protein>
    <submittedName>
        <fullName evidence="2">M24 family metallopeptidase</fullName>
    </submittedName>
</protein>
<feature type="domain" description="Peptidase M24" evidence="1">
    <location>
        <begin position="26"/>
        <end position="227"/>
    </location>
</feature>
<dbReference type="PANTHER" id="PTHR43330:SF27">
    <property type="entry name" value="METHIONINE AMINOPEPTIDASE"/>
    <property type="match status" value="1"/>
</dbReference>
<dbReference type="SUPFAM" id="SSF55920">
    <property type="entry name" value="Creatinase/aminopeptidase"/>
    <property type="match status" value="1"/>
</dbReference>
<evidence type="ECO:0000259" key="1">
    <source>
        <dbReference type="Pfam" id="PF00557"/>
    </source>
</evidence>
<sequence>MLTHAEIQSIADLSLYLHECLLLLGKEIVPGNNGLSLQNKLDEILQSHRTMCHSASFDINVNQRVCHSHPDESVFSSEDIVTLDLVLQKNGLFADSAWTFICGYKSPENRALLQKSWDVSKSAFSSIRLNENSFEMKKVVHRELTGSPYALIEEACGHGIGKSIHTAPDISYSILNKNDVKWNAGMVLTIEPVIAQKGTKLIYSKEKGYTTNNGSPSSYFEHMVAIDENGPRCLNIPQIKDINSIDIFSEII</sequence>
<accession>A0A5C1QK37</accession>
<dbReference type="OrthoDB" id="9802055at2"/>
<dbReference type="Gene3D" id="3.90.230.10">
    <property type="entry name" value="Creatinase/methionine aminopeptidase superfamily"/>
    <property type="match status" value="1"/>
</dbReference>
<dbReference type="EMBL" id="CP036150">
    <property type="protein sequence ID" value="QEN07549.1"/>
    <property type="molecule type" value="Genomic_DNA"/>
</dbReference>
<dbReference type="RefSeq" id="WP_149485629.1">
    <property type="nucleotide sequence ID" value="NZ_CP036150.1"/>
</dbReference>
<dbReference type="GO" id="GO:0005829">
    <property type="term" value="C:cytosol"/>
    <property type="evidence" value="ECO:0007669"/>
    <property type="project" value="TreeGrafter"/>
</dbReference>
<dbReference type="InterPro" id="IPR000994">
    <property type="entry name" value="Pept_M24"/>
</dbReference>
<gene>
    <name evidence="2" type="ORF">EXM22_05930</name>
</gene>
<dbReference type="GO" id="GO:0070006">
    <property type="term" value="F:metalloaminopeptidase activity"/>
    <property type="evidence" value="ECO:0007669"/>
    <property type="project" value="TreeGrafter"/>
</dbReference>
<evidence type="ECO:0000313" key="2">
    <source>
        <dbReference type="EMBL" id="QEN07549.1"/>
    </source>
</evidence>
<name>A0A5C1QK37_9SPIO</name>
<dbReference type="Pfam" id="PF00557">
    <property type="entry name" value="Peptidase_M24"/>
    <property type="match status" value="1"/>
</dbReference>
<keyword evidence="3" id="KW-1185">Reference proteome</keyword>
<dbReference type="PRINTS" id="PR00599">
    <property type="entry name" value="MAPEPTIDASE"/>
</dbReference>
<dbReference type="KEGG" id="ock:EXM22_05930"/>
<dbReference type="Proteomes" id="UP000324209">
    <property type="component" value="Chromosome"/>
</dbReference>
<dbReference type="InterPro" id="IPR036005">
    <property type="entry name" value="Creatinase/aminopeptidase-like"/>
</dbReference>